<reference evidence="2 3" key="1">
    <citation type="submission" date="2014-11" db="EMBL/GenBank/DDBJ databases">
        <title>Genetic blueprint of the zoonotic pathogen Toxocara canis.</title>
        <authorList>
            <person name="Zhu X.-Q."/>
            <person name="Korhonen P.K."/>
            <person name="Cai H."/>
            <person name="Young N.D."/>
            <person name="Nejsum P."/>
            <person name="von Samson-Himmelstjerna G."/>
            <person name="Boag P.R."/>
            <person name="Tan P."/>
            <person name="Li Q."/>
            <person name="Min J."/>
            <person name="Yang Y."/>
            <person name="Wang X."/>
            <person name="Fang X."/>
            <person name="Hall R.S."/>
            <person name="Hofmann A."/>
            <person name="Sternberg P.W."/>
            <person name="Jex A.R."/>
            <person name="Gasser R.B."/>
        </authorList>
    </citation>
    <scope>NUCLEOTIDE SEQUENCE [LARGE SCALE GENOMIC DNA]</scope>
    <source>
        <strain evidence="2">PN_DK_2014</strain>
    </source>
</reference>
<protein>
    <submittedName>
        <fullName evidence="2">Uncharacterized protein</fullName>
    </submittedName>
</protein>
<keyword evidence="3" id="KW-1185">Reference proteome</keyword>
<evidence type="ECO:0000256" key="1">
    <source>
        <dbReference type="SAM" id="MobiDB-lite"/>
    </source>
</evidence>
<evidence type="ECO:0000313" key="2">
    <source>
        <dbReference type="EMBL" id="KHN72136.1"/>
    </source>
</evidence>
<feature type="compositionally biased region" description="Low complexity" evidence="1">
    <location>
        <begin position="135"/>
        <end position="147"/>
    </location>
</feature>
<name>A0A0B2UM98_TOXCA</name>
<dbReference type="AlphaFoldDB" id="A0A0B2UM98"/>
<organism evidence="2 3">
    <name type="scientific">Toxocara canis</name>
    <name type="common">Canine roundworm</name>
    <dbReference type="NCBI Taxonomy" id="6265"/>
    <lineage>
        <taxon>Eukaryota</taxon>
        <taxon>Metazoa</taxon>
        <taxon>Ecdysozoa</taxon>
        <taxon>Nematoda</taxon>
        <taxon>Chromadorea</taxon>
        <taxon>Rhabditida</taxon>
        <taxon>Spirurina</taxon>
        <taxon>Ascaridomorpha</taxon>
        <taxon>Ascaridoidea</taxon>
        <taxon>Toxocaridae</taxon>
        <taxon>Toxocara</taxon>
    </lineage>
</organism>
<dbReference type="OMA" id="CKNDENA"/>
<dbReference type="STRING" id="6265.A0A0B2UM98"/>
<proteinExistence type="predicted"/>
<sequence length="510" mass="56311">MTSPWGNVCDREARPSPLGQFLSKLGATKTRSKSPTITLSLKCRTSALPSKGTIHIETTNDKRTLMLDETIITDVGLTRTPPQKPKRTSSPFARVMNRLSMSRKHSGIASNEQMVHDAGSEMLNAKATKSPPPVASVSPSYAASPRPAISESDLRHITLRRGHALASEITPLSGAIPFRSEDNLMGNSSMRTPSYLRVSCALNGYRQYRRLDLNSTPLKTPASALPLSNVQRRTLLFCSPESQRGGRGKERERGNWQTEARTDPEKRKGIFSSAPSVSPQTQFNGEMDGAVNTPTPVRQLVARFDKLHVSSGEKNSFEKENHSFHSAHNVAGACKNDENAHLTEQCDTLHHPVTPRSSMPLSSQIPNKVLSNSSPEPVLAQPVHSILQRITVTEIKPHQDNQSEVVVSDRQPQKAIMAERVLNENKTIVELRTGEDYQKVFDKTRAILEKRAKEAIEILDKQENELPEHAAGALRSAAGNATLLLKKKMPRFAELLAKNLVRPFRSLISC</sequence>
<feature type="compositionally biased region" description="Basic and acidic residues" evidence="1">
    <location>
        <begin position="247"/>
        <end position="268"/>
    </location>
</feature>
<dbReference type="EMBL" id="JPKZ01003299">
    <property type="protein sequence ID" value="KHN72136.1"/>
    <property type="molecule type" value="Genomic_DNA"/>
</dbReference>
<feature type="compositionally biased region" description="Polar residues" evidence="1">
    <location>
        <begin position="273"/>
        <end position="283"/>
    </location>
</feature>
<dbReference type="OrthoDB" id="10036956at2759"/>
<evidence type="ECO:0000313" key="3">
    <source>
        <dbReference type="Proteomes" id="UP000031036"/>
    </source>
</evidence>
<accession>A0A0B2UM98</accession>
<dbReference type="Proteomes" id="UP000031036">
    <property type="component" value="Unassembled WGS sequence"/>
</dbReference>
<feature type="region of interest" description="Disordered" evidence="1">
    <location>
        <begin position="125"/>
        <end position="147"/>
    </location>
</feature>
<gene>
    <name evidence="2" type="ORF">Tcan_16363</name>
</gene>
<comment type="caution">
    <text evidence="2">The sequence shown here is derived from an EMBL/GenBank/DDBJ whole genome shotgun (WGS) entry which is preliminary data.</text>
</comment>
<feature type="region of interest" description="Disordered" evidence="1">
    <location>
        <begin position="240"/>
        <end position="283"/>
    </location>
</feature>